<reference evidence="1 2" key="1">
    <citation type="submission" date="2013-12" db="EMBL/GenBank/DDBJ databases">
        <title>Annotated genome of Streptomyces scopuliridis.</title>
        <authorList>
            <person name="Olson J.B."/>
        </authorList>
    </citation>
    <scope>NUCLEOTIDE SEQUENCE [LARGE SCALE GENOMIC DNA]</scope>
    <source>
        <strain evidence="1 2">RB72</strain>
    </source>
</reference>
<dbReference type="NCBIfam" id="NF042937">
    <property type="entry name" value="leader_Ms4533A"/>
    <property type="match status" value="1"/>
</dbReference>
<evidence type="ECO:0000313" key="2">
    <source>
        <dbReference type="Proteomes" id="UP000245992"/>
    </source>
</evidence>
<proteinExistence type="predicted"/>
<dbReference type="STRING" id="1440053.GCA_000718095_03848"/>
<dbReference type="Proteomes" id="UP000245992">
    <property type="component" value="Unassembled WGS sequence"/>
</dbReference>
<dbReference type="EMBL" id="AZSP01000239">
    <property type="protein sequence ID" value="PVE09889.1"/>
    <property type="molecule type" value="Genomic_DNA"/>
</dbReference>
<dbReference type="AlphaFoldDB" id="A0A2T7T439"/>
<sequence>MTVSRLPHTALTSPPGSFIFLGMSPRHAAASGHTAIELTLIGVTALCVADIHCR</sequence>
<name>A0A2T7T439_9ACTN</name>
<evidence type="ECO:0000313" key="1">
    <source>
        <dbReference type="EMBL" id="PVE09889.1"/>
    </source>
</evidence>
<comment type="caution">
    <text evidence="1">The sequence shown here is derived from an EMBL/GenBank/DDBJ whole genome shotgun (WGS) entry which is preliminary data.</text>
</comment>
<organism evidence="1 2">
    <name type="scientific">Streptomyces scopuliridis RB72</name>
    <dbReference type="NCBI Taxonomy" id="1440053"/>
    <lineage>
        <taxon>Bacteria</taxon>
        <taxon>Bacillati</taxon>
        <taxon>Actinomycetota</taxon>
        <taxon>Actinomycetes</taxon>
        <taxon>Kitasatosporales</taxon>
        <taxon>Streptomycetaceae</taxon>
        <taxon>Streptomyces</taxon>
    </lineage>
</organism>
<accession>A0A2T7T439</accession>
<gene>
    <name evidence="1" type="ORF">Y717_28760</name>
</gene>
<keyword evidence="2" id="KW-1185">Reference proteome</keyword>
<protein>
    <submittedName>
        <fullName evidence="1">Uncharacterized protein</fullName>
    </submittedName>
</protein>